<reference evidence="1 2" key="1">
    <citation type="submission" date="2020-08" db="EMBL/GenBank/DDBJ databases">
        <title>Genomic Encyclopedia of Type Strains, Phase III (KMG-III): the genomes of soil and plant-associated and newly described type strains.</title>
        <authorList>
            <person name="Whitman W."/>
        </authorList>
    </citation>
    <scope>NUCLEOTIDE SEQUENCE [LARGE SCALE GENOMIC DNA]</scope>
    <source>
        <strain evidence="1 2">CECT 5995</strain>
    </source>
</reference>
<accession>A0A7W5C2E0</accession>
<dbReference type="AlphaFoldDB" id="A0A7W5C2E0"/>
<dbReference type="Proteomes" id="UP000525987">
    <property type="component" value="Unassembled WGS sequence"/>
</dbReference>
<evidence type="ECO:0000313" key="1">
    <source>
        <dbReference type="EMBL" id="MBB3143341.1"/>
    </source>
</evidence>
<dbReference type="EMBL" id="JACHXM010000043">
    <property type="protein sequence ID" value="MBB3143341.1"/>
    <property type="molecule type" value="Genomic_DNA"/>
</dbReference>
<protein>
    <submittedName>
        <fullName evidence="1">Uncharacterized protein</fullName>
    </submittedName>
</protein>
<gene>
    <name evidence="1" type="ORF">FHR96_004262</name>
</gene>
<sequence length="102" mass="11524">MHNLWIPVVAILLVAGLIFGGQMVSDANRDDEIAARIAERLDTRDDIELIRVREVNKGYGLCGEYLRASRPAEPFYYQTVSETLTLDAEAPLYRENCARPAR</sequence>
<keyword evidence="2" id="KW-1185">Reference proteome</keyword>
<dbReference type="RefSeq" id="WP_183389665.1">
    <property type="nucleotide sequence ID" value="NZ_JACHXM010000043.1"/>
</dbReference>
<name>A0A7W5C2E0_9GAMM</name>
<comment type="caution">
    <text evidence="1">The sequence shown here is derived from an EMBL/GenBank/DDBJ whole genome shotgun (WGS) entry which is preliminary data.</text>
</comment>
<organism evidence="1 2">
    <name type="scientific">Halomonas organivorans</name>
    <dbReference type="NCBI Taxonomy" id="257772"/>
    <lineage>
        <taxon>Bacteria</taxon>
        <taxon>Pseudomonadati</taxon>
        <taxon>Pseudomonadota</taxon>
        <taxon>Gammaproteobacteria</taxon>
        <taxon>Oceanospirillales</taxon>
        <taxon>Halomonadaceae</taxon>
        <taxon>Halomonas</taxon>
    </lineage>
</organism>
<proteinExistence type="predicted"/>
<evidence type="ECO:0000313" key="2">
    <source>
        <dbReference type="Proteomes" id="UP000525987"/>
    </source>
</evidence>